<gene>
    <name evidence="3" type="ORF">BDV98DRAFT_574178</name>
    <name evidence="2" type="ORF">BDV98DRAFT_578224</name>
</gene>
<evidence type="ECO:0000313" key="3">
    <source>
        <dbReference type="EMBL" id="TFK97526.1"/>
    </source>
</evidence>
<reference evidence="2 4" key="1">
    <citation type="journal article" date="2019" name="Nat. Ecol. Evol.">
        <title>Megaphylogeny resolves global patterns of mushroom evolution.</title>
        <authorList>
            <person name="Varga T."/>
            <person name="Krizsan K."/>
            <person name="Foldi C."/>
            <person name="Dima B."/>
            <person name="Sanchez-Garcia M."/>
            <person name="Sanchez-Ramirez S."/>
            <person name="Szollosi G.J."/>
            <person name="Szarkandi J.G."/>
            <person name="Papp V."/>
            <person name="Albert L."/>
            <person name="Andreopoulos W."/>
            <person name="Angelini C."/>
            <person name="Antonin V."/>
            <person name="Barry K.W."/>
            <person name="Bougher N.L."/>
            <person name="Buchanan P."/>
            <person name="Buyck B."/>
            <person name="Bense V."/>
            <person name="Catcheside P."/>
            <person name="Chovatia M."/>
            <person name="Cooper J."/>
            <person name="Damon W."/>
            <person name="Desjardin D."/>
            <person name="Finy P."/>
            <person name="Geml J."/>
            <person name="Haridas S."/>
            <person name="Hughes K."/>
            <person name="Justo A."/>
            <person name="Karasinski D."/>
            <person name="Kautmanova I."/>
            <person name="Kiss B."/>
            <person name="Kocsube S."/>
            <person name="Kotiranta H."/>
            <person name="LaButti K.M."/>
            <person name="Lechner B.E."/>
            <person name="Liimatainen K."/>
            <person name="Lipzen A."/>
            <person name="Lukacs Z."/>
            <person name="Mihaltcheva S."/>
            <person name="Morgado L.N."/>
            <person name="Niskanen T."/>
            <person name="Noordeloos M.E."/>
            <person name="Ohm R.A."/>
            <person name="Ortiz-Santana B."/>
            <person name="Ovrebo C."/>
            <person name="Racz N."/>
            <person name="Riley R."/>
            <person name="Savchenko A."/>
            <person name="Shiryaev A."/>
            <person name="Soop K."/>
            <person name="Spirin V."/>
            <person name="Szebenyi C."/>
            <person name="Tomsovsky M."/>
            <person name="Tulloss R.E."/>
            <person name="Uehling J."/>
            <person name="Grigoriev I.V."/>
            <person name="Vagvolgyi C."/>
            <person name="Papp T."/>
            <person name="Martin F.M."/>
            <person name="Miettinen O."/>
            <person name="Hibbett D.S."/>
            <person name="Nagy L.G."/>
        </authorList>
    </citation>
    <scope>NUCLEOTIDE SEQUENCE [LARGE SCALE GENOMIC DNA]</scope>
    <source>
        <strain evidence="2 4">CBS 309.79</strain>
    </source>
</reference>
<feature type="compositionally biased region" description="Polar residues" evidence="1">
    <location>
        <begin position="54"/>
        <end position="79"/>
    </location>
</feature>
<keyword evidence="4" id="KW-1185">Reference proteome</keyword>
<dbReference type="Proteomes" id="UP000305067">
    <property type="component" value="Unassembled WGS sequence"/>
</dbReference>
<accession>A0A5C3PZT2</accession>
<feature type="compositionally biased region" description="Pro residues" evidence="1">
    <location>
        <begin position="113"/>
        <end position="124"/>
    </location>
</feature>
<sequence length="164" mass="16377">MKVTQTTAIAVYIATAGVYALGPLQRRQDVTTLLGPSGSFSIDATATDEGELATTPSPTASFSDTVISVSLPPTDSGFSDTLIADPSEEPTNPGSVTIPSPSVPIPSDLQTPSPRPSAPPVPPNPDDEPGAGEDGQDVDQEGSAVGGGVSLLGLGLGAAIQLLL</sequence>
<protein>
    <submittedName>
        <fullName evidence="2">Uncharacterized protein</fullName>
    </submittedName>
</protein>
<dbReference type="EMBL" id="ML178919">
    <property type="protein sequence ID" value="TFK95162.1"/>
    <property type="molecule type" value="Genomic_DNA"/>
</dbReference>
<name>A0A5C3PZT2_9AGAR</name>
<evidence type="ECO:0000313" key="2">
    <source>
        <dbReference type="EMBL" id="TFK95162.1"/>
    </source>
</evidence>
<proteinExistence type="predicted"/>
<dbReference type="AlphaFoldDB" id="A0A5C3PZT2"/>
<feature type="region of interest" description="Disordered" evidence="1">
    <location>
        <begin position="49"/>
        <end position="150"/>
    </location>
</feature>
<evidence type="ECO:0000313" key="4">
    <source>
        <dbReference type="Proteomes" id="UP000305067"/>
    </source>
</evidence>
<evidence type="ECO:0000256" key="1">
    <source>
        <dbReference type="SAM" id="MobiDB-lite"/>
    </source>
</evidence>
<organism evidence="2 4">
    <name type="scientific">Pterulicium gracile</name>
    <dbReference type="NCBI Taxonomy" id="1884261"/>
    <lineage>
        <taxon>Eukaryota</taxon>
        <taxon>Fungi</taxon>
        <taxon>Dikarya</taxon>
        <taxon>Basidiomycota</taxon>
        <taxon>Agaricomycotina</taxon>
        <taxon>Agaricomycetes</taxon>
        <taxon>Agaricomycetidae</taxon>
        <taxon>Agaricales</taxon>
        <taxon>Pleurotineae</taxon>
        <taxon>Pterulaceae</taxon>
        <taxon>Pterulicium</taxon>
    </lineage>
</organism>
<dbReference type="EMBL" id="ML178846">
    <property type="protein sequence ID" value="TFK97526.1"/>
    <property type="molecule type" value="Genomic_DNA"/>
</dbReference>
<feature type="compositionally biased region" description="Acidic residues" evidence="1">
    <location>
        <begin position="125"/>
        <end position="140"/>
    </location>
</feature>